<gene>
    <name evidence="1" type="ORF">RDB_LOCUS85580</name>
</gene>
<name>A0A8H3HXN3_9AGAM</name>
<dbReference type="Proteomes" id="UP000663827">
    <property type="component" value="Unassembled WGS sequence"/>
</dbReference>
<proteinExistence type="predicted"/>
<evidence type="ECO:0000313" key="2">
    <source>
        <dbReference type="Proteomes" id="UP000663827"/>
    </source>
</evidence>
<dbReference type="AlphaFoldDB" id="A0A8H3HXN3"/>
<reference evidence="1" key="1">
    <citation type="submission" date="2021-01" db="EMBL/GenBank/DDBJ databases">
        <authorList>
            <person name="Kaushik A."/>
        </authorList>
    </citation>
    <scope>NUCLEOTIDE SEQUENCE</scope>
    <source>
        <strain evidence="1">AG5</strain>
    </source>
</reference>
<evidence type="ECO:0008006" key="3">
    <source>
        <dbReference type="Google" id="ProtNLM"/>
    </source>
</evidence>
<comment type="caution">
    <text evidence="1">The sequence shown here is derived from an EMBL/GenBank/DDBJ whole genome shotgun (WGS) entry which is preliminary data.</text>
</comment>
<accession>A0A8H3HXN3</accession>
<dbReference type="EMBL" id="CAJNJQ010001749">
    <property type="protein sequence ID" value="CAE7148119.1"/>
    <property type="molecule type" value="Genomic_DNA"/>
</dbReference>
<sequence length="162" mass="17535">MNSENLLAGRWVVFSAGPREHSTDALAQWANLARAHIEWDMTTTRLDDGAMVYTVIPRLTCIKCHPLMDRDGATLILSCSDPNEIERVAAKTVGEWRASCGNGYLLVGFAPYVSVKGGISVTICYKLNGILMQDCWGAGRSLKEAKAMAAMKLLSSGHCVGS</sequence>
<organism evidence="1 2">
    <name type="scientific">Rhizoctonia solani</name>
    <dbReference type="NCBI Taxonomy" id="456999"/>
    <lineage>
        <taxon>Eukaryota</taxon>
        <taxon>Fungi</taxon>
        <taxon>Dikarya</taxon>
        <taxon>Basidiomycota</taxon>
        <taxon>Agaricomycotina</taxon>
        <taxon>Agaricomycetes</taxon>
        <taxon>Cantharellales</taxon>
        <taxon>Ceratobasidiaceae</taxon>
        <taxon>Rhizoctonia</taxon>
    </lineage>
</organism>
<protein>
    <recommendedName>
        <fullName evidence="3">DRBM domain-containing protein</fullName>
    </recommendedName>
</protein>
<evidence type="ECO:0000313" key="1">
    <source>
        <dbReference type="EMBL" id="CAE7148119.1"/>
    </source>
</evidence>